<keyword evidence="3" id="KW-1185">Reference proteome</keyword>
<reference evidence="2" key="1">
    <citation type="submission" date="2022-11" db="EMBL/GenBank/DDBJ databases">
        <title>Chromosome-level genome of Pogonophryne albipinna.</title>
        <authorList>
            <person name="Jo E."/>
        </authorList>
    </citation>
    <scope>NUCLEOTIDE SEQUENCE</scope>
    <source>
        <strain evidence="2">SGF0006</strain>
        <tissue evidence="2">Muscle</tissue>
    </source>
</reference>
<feature type="compositionally biased region" description="Polar residues" evidence="1">
    <location>
        <begin position="103"/>
        <end position="124"/>
    </location>
</feature>
<dbReference type="EMBL" id="JAPTMU010000060">
    <property type="protein sequence ID" value="KAJ4922726.1"/>
    <property type="molecule type" value="Genomic_DNA"/>
</dbReference>
<comment type="caution">
    <text evidence="2">The sequence shown here is derived from an EMBL/GenBank/DDBJ whole genome shotgun (WGS) entry which is preliminary data.</text>
</comment>
<evidence type="ECO:0000313" key="2">
    <source>
        <dbReference type="EMBL" id="KAJ4922726.1"/>
    </source>
</evidence>
<organism evidence="2 3">
    <name type="scientific">Pogonophryne albipinna</name>
    <dbReference type="NCBI Taxonomy" id="1090488"/>
    <lineage>
        <taxon>Eukaryota</taxon>
        <taxon>Metazoa</taxon>
        <taxon>Chordata</taxon>
        <taxon>Craniata</taxon>
        <taxon>Vertebrata</taxon>
        <taxon>Euteleostomi</taxon>
        <taxon>Actinopterygii</taxon>
        <taxon>Neopterygii</taxon>
        <taxon>Teleostei</taxon>
        <taxon>Neoteleostei</taxon>
        <taxon>Acanthomorphata</taxon>
        <taxon>Eupercaria</taxon>
        <taxon>Perciformes</taxon>
        <taxon>Notothenioidei</taxon>
        <taxon>Pogonophryne</taxon>
    </lineage>
</organism>
<feature type="compositionally biased region" description="Basic and acidic residues" evidence="1">
    <location>
        <begin position="49"/>
        <end position="62"/>
    </location>
</feature>
<sequence length="174" mass="18601">MGGCQSRCSSARLSAEAAVSPLGARLFLISVPEESLKNRSCRRRGGARNVERGMEKGRRAEDSNIPINHRRRRSDRKRPNPFIPHPSGPNPFIPHPSGPNPSTPQALIPSSLTPQGLIPSSLTPQALIPSPLTPQALIPPSLTPQALIPPSLTPQALIPPPLTHQALIPPPLTP</sequence>
<proteinExistence type="predicted"/>
<name>A0AAD6ADI2_9TELE</name>
<dbReference type="AlphaFoldDB" id="A0AAD6ADI2"/>
<accession>A0AAD6ADI2</accession>
<evidence type="ECO:0000256" key="1">
    <source>
        <dbReference type="SAM" id="MobiDB-lite"/>
    </source>
</evidence>
<feature type="compositionally biased region" description="Pro residues" evidence="1">
    <location>
        <begin position="81"/>
        <end position="102"/>
    </location>
</feature>
<evidence type="ECO:0000313" key="3">
    <source>
        <dbReference type="Proteomes" id="UP001219934"/>
    </source>
</evidence>
<dbReference type="Proteomes" id="UP001219934">
    <property type="component" value="Unassembled WGS sequence"/>
</dbReference>
<gene>
    <name evidence="2" type="ORF">JOQ06_004004</name>
</gene>
<feature type="compositionally biased region" description="Pro residues" evidence="1">
    <location>
        <begin position="157"/>
        <end position="174"/>
    </location>
</feature>
<protein>
    <submittedName>
        <fullName evidence="2">Uncharacterized protein</fullName>
    </submittedName>
</protein>
<feature type="region of interest" description="Disordered" evidence="1">
    <location>
        <begin position="35"/>
        <end position="126"/>
    </location>
</feature>
<feature type="region of interest" description="Disordered" evidence="1">
    <location>
        <begin position="154"/>
        <end position="174"/>
    </location>
</feature>